<gene>
    <name evidence="3" type="ORF">KSP39_PZI010017</name>
</gene>
<dbReference type="AlphaFoldDB" id="A0AAP0G6Z0"/>
<protein>
    <recommendedName>
        <fullName evidence="2">MULE transposase domain-containing protein</fullName>
    </recommendedName>
</protein>
<reference evidence="3 4" key="1">
    <citation type="journal article" date="2022" name="Nat. Plants">
        <title>Genomes of leafy and leafless Platanthera orchids illuminate the evolution of mycoheterotrophy.</title>
        <authorList>
            <person name="Li M.H."/>
            <person name="Liu K.W."/>
            <person name="Li Z."/>
            <person name="Lu H.C."/>
            <person name="Ye Q.L."/>
            <person name="Zhang D."/>
            <person name="Wang J.Y."/>
            <person name="Li Y.F."/>
            <person name="Zhong Z.M."/>
            <person name="Liu X."/>
            <person name="Yu X."/>
            <person name="Liu D.K."/>
            <person name="Tu X.D."/>
            <person name="Liu B."/>
            <person name="Hao Y."/>
            <person name="Liao X.Y."/>
            <person name="Jiang Y.T."/>
            <person name="Sun W.H."/>
            <person name="Chen J."/>
            <person name="Chen Y.Q."/>
            <person name="Ai Y."/>
            <person name="Zhai J.W."/>
            <person name="Wu S.S."/>
            <person name="Zhou Z."/>
            <person name="Hsiao Y.Y."/>
            <person name="Wu W.L."/>
            <person name="Chen Y.Y."/>
            <person name="Lin Y.F."/>
            <person name="Hsu J.L."/>
            <person name="Li C.Y."/>
            <person name="Wang Z.W."/>
            <person name="Zhao X."/>
            <person name="Zhong W.Y."/>
            <person name="Ma X.K."/>
            <person name="Ma L."/>
            <person name="Huang J."/>
            <person name="Chen G.Z."/>
            <person name="Huang M.Z."/>
            <person name="Huang L."/>
            <person name="Peng D.H."/>
            <person name="Luo Y.B."/>
            <person name="Zou S.Q."/>
            <person name="Chen S.P."/>
            <person name="Lan S."/>
            <person name="Tsai W.C."/>
            <person name="Van de Peer Y."/>
            <person name="Liu Z.J."/>
        </authorList>
    </citation>
    <scope>NUCLEOTIDE SEQUENCE [LARGE SCALE GENOMIC DNA]</scope>
    <source>
        <strain evidence="3">Lor287</strain>
    </source>
</reference>
<organism evidence="3 4">
    <name type="scientific">Platanthera zijinensis</name>
    <dbReference type="NCBI Taxonomy" id="2320716"/>
    <lineage>
        <taxon>Eukaryota</taxon>
        <taxon>Viridiplantae</taxon>
        <taxon>Streptophyta</taxon>
        <taxon>Embryophyta</taxon>
        <taxon>Tracheophyta</taxon>
        <taxon>Spermatophyta</taxon>
        <taxon>Magnoliopsida</taxon>
        <taxon>Liliopsida</taxon>
        <taxon>Asparagales</taxon>
        <taxon>Orchidaceae</taxon>
        <taxon>Orchidoideae</taxon>
        <taxon>Orchideae</taxon>
        <taxon>Orchidinae</taxon>
        <taxon>Platanthera</taxon>
    </lineage>
</organism>
<feature type="region of interest" description="Disordered" evidence="1">
    <location>
        <begin position="1"/>
        <end position="40"/>
    </location>
</feature>
<feature type="domain" description="MULE transposase" evidence="2">
    <location>
        <begin position="274"/>
        <end position="369"/>
    </location>
</feature>
<dbReference type="Pfam" id="PF10551">
    <property type="entry name" value="MULE"/>
    <property type="match status" value="1"/>
</dbReference>
<keyword evidence="4" id="KW-1185">Reference proteome</keyword>
<comment type="caution">
    <text evidence="3">The sequence shown here is derived from an EMBL/GenBank/DDBJ whole genome shotgun (WGS) entry which is preliminary data.</text>
</comment>
<dbReference type="PANTHER" id="PTHR31973">
    <property type="entry name" value="POLYPROTEIN, PUTATIVE-RELATED"/>
    <property type="match status" value="1"/>
</dbReference>
<dbReference type="Proteomes" id="UP001418222">
    <property type="component" value="Unassembled WGS sequence"/>
</dbReference>
<evidence type="ECO:0000259" key="2">
    <source>
        <dbReference type="Pfam" id="PF10551"/>
    </source>
</evidence>
<accession>A0AAP0G6Z0</accession>
<proteinExistence type="predicted"/>
<evidence type="ECO:0000313" key="3">
    <source>
        <dbReference type="EMBL" id="KAK8941312.1"/>
    </source>
</evidence>
<dbReference type="EMBL" id="JBBWWQ010000008">
    <property type="protein sequence ID" value="KAK8941312.1"/>
    <property type="molecule type" value="Genomic_DNA"/>
</dbReference>
<feature type="compositionally biased region" description="Low complexity" evidence="1">
    <location>
        <begin position="10"/>
        <end position="21"/>
    </location>
</feature>
<evidence type="ECO:0000256" key="1">
    <source>
        <dbReference type="SAM" id="MobiDB-lite"/>
    </source>
</evidence>
<dbReference type="PANTHER" id="PTHR31973:SF187">
    <property type="entry name" value="MUTATOR TRANSPOSASE MUDRA PROTEIN"/>
    <property type="match status" value="1"/>
</dbReference>
<dbReference type="InterPro" id="IPR018289">
    <property type="entry name" value="MULE_transposase_dom"/>
</dbReference>
<evidence type="ECO:0000313" key="4">
    <source>
        <dbReference type="Proteomes" id="UP001418222"/>
    </source>
</evidence>
<sequence length="499" mass="56702">MLIGDHCPQEENSLSSSSSDSEGMEEASEANESSFSDDLAESEFELDDALYDENIDDEIELVDRRESKTVAAKNVGVSIRESGSHSASKSDKEKSSKIRVFQGDADDSDFEFDVGLCFNSASDFREAVRLYATKQGRPIKFTKNWEHTCYRVANSQQCKAKFLSKKYEHHVRSNPEWPASSMQEVMQMENKTSLSIWKMYRVKQQASKVINGIEMEQYAKLWDYCEEIYRTNPDTTIKIKCRHDVASQTCIFKRLYICWGALKKGFMAGCRPIIGLDGTHIKTTTGGVLLCAVGIDGNNNMFPIAYAYVLRENTKTWEWFVSLLMEDLCIENSHMWTVISDKQKGLIKAIENLLPNAEHQFCVRHMYNNFRQMFRGLQLKDLLWRAASATRIIDFNVELEKLKTCDKKAYDWASLSLPRASLSLARRISLSRALPLPLPPVSRSSLPVPRSSLPVQRSSSGYIASFSFVLHADFSLRVASDFVFAAAHRQLQLLLSPIF</sequence>
<name>A0AAP0G6Z0_9ASPA</name>